<evidence type="ECO:0000256" key="2">
    <source>
        <dbReference type="ARBA" id="ARBA00023125"/>
    </source>
</evidence>
<dbReference type="PROSITE" id="PS51071">
    <property type="entry name" value="HTH_RPIR"/>
    <property type="match status" value="1"/>
</dbReference>
<evidence type="ECO:0000313" key="6">
    <source>
        <dbReference type="EMBL" id="HJG29824.1"/>
    </source>
</evidence>
<protein>
    <submittedName>
        <fullName evidence="6">MurR/RpiR family transcriptional regulator</fullName>
    </submittedName>
</protein>
<dbReference type="Pfam" id="PF01380">
    <property type="entry name" value="SIS"/>
    <property type="match status" value="1"/>
</dbReference>
<comment type="caution">
    <text evidence="6">The sequence shown here is derived from an EMBL/GenBank/DDBJ whole genome shotgun (WGS) entry which is preliminary data.</text>
</comment>
<dbReference type="Gene3D" id="3.40.50.10490">
    <property type="entry name" value="Glucose-6-phosphate isomerase like protein, domain 1"/>
    <property type="match status" value="1"/>
</dbReference>
<dbReference type="InterPro" id="IPR036388">
    <property type="entry name" value="WH-like_DNA-bd_sf"/>
</dbReference>
<dbReference type="PROSITE" id="PS51464">
    <property type="entry name" value="SIS"/>
    <property type="match status" value="1"/>
</dbReference>
<evidence type="ECO:0000313" key="7">
    <source>
        <dbReference type="Proteomes" id="UP000746751"/>
    </source>
</evidence>
<dbReference type="InterPro" id="IPR001347">
    <property type="entry name" value="SIS_dom"/>
</dbReference>
<evidence type="ECO:0000256" key="1">
    <source>
        <dbReference type="ARBA" id="ARBA00023015"/>
    </source>
</evidence>
<dbReference type="GO" id="GO:0003677">
    <property type="term" value="F:DNA binding"/>
    <property type="evidence" value="ECO:0007669"/>
    <property type="project" value="UniProtKB-KW"/>
</dbReference>
<dbReference type="SUPFAM" id="SSF53697">
    <property type="entry name" value="SIS domain"/>
    <property type="match status" value="1"/>
</dbReference>
<dbReference type="PANTHER" id="PTHR30514">
    <property type="entry name" value="GLUCOKINASE"/>
    <property type="match status" value="1"/>
</dbReference>
<dbReference type="PANTHER" id="PTHR30514:SF21">
    <property type="entry name" value="RPIR-FAMILY TRANSCRIPTIONAL REGULATOR"/>
    <property type="match status" value="1"/>
</dbReference>
<reference evidence="6" key="2">
    <citation type="submission" date="2021-09" db="EMBL/GenBank/DDBJ databases">
        <authorList>
            <person name="Gilroy R."/>
        </authorList>
    </citation>
    <scope>NUCLEOTIDE SEQUENCE</scope>
    <source>
        <strain evidence="6">ChiGjej2B2-7701</strain>
    </source>
</reference>
<dbReference type="InterPro" id="IPR035472">
    <property type="entry name" value="RpiR-like_SIS"/>
</dbReference>
<dbReference type="Pfam" id="PF01418">
    <property type="entry name" value="HTH_6"/>
    <property type="match status" value="1"/>
</dbReference>
<evidence type="ECO:0000259" key="5">
    <source>
        <dbReference type="PROSITE" id="PS51464"/>
    </source>
</evidence>
<dbReference type="InterPro" id="IPR000281">
    <property type="entry name" value="HTH_RpiR"/>
</dbReference>
<dbReference type="GO" id="GO:0097367">
    <property type="term" value="F:carbohydrate derivative binding"/>
    <property type="evidence" value="ECO:0007669"/>
    <property type="project" value="InterPro"/>
</dbReference>
<dbReference type="InterPro" id="IPR046348">
    <property type="entry name" value="SIS_dom_sf"/>
</dbReference>
<dbReference type="SUPFAM" id="SSF46689">
    <property type="entry name" value="Homeodomain-like"/>
    <property type="match status" value="1"/>
</dbReference>
<dbReference type="Gene3D" id="1.10.10.10">
    <property type="entry name" value="Winged helix-like DNA-binding domain superfamily/Winged helix DNA-binding domain"/>
    <property type="match status" value="1"/>
</dbReference>
<organism evidence="6 7">
    <name type="scientific">Collinsella ihumii</name>
    <dbReference type="NCBI Taxonomy" id="1720204"/>
    <lineage>
        <taxon>Bacteria</taxon>
        <taxon>Bacillati</taxon>
        <taxon>Actinomycetota</taxon>
        <taxon>Coriobacteriia</taxon>
        <taxon>Coriobacteriales</taxon>
        <taxon>Coriobacteriaceae</taxon>
        <taxon>Collinsella</taxon>
    </lineage>
</organism>
<dbReference type="Proteomes" id="UP000746751">
    <property type="component" value="Unassembled WGS sequence"/>
</dbReference>
<dbReference type="AlphaFoldDB" id="A0A921IN86"/>
<evidence type="ECO:0000259" key="4">
    <source>
        <dbReference type="PROSITE" id="PS51071"/>
    </source>
</evidence>
<dbReference type="GO" id="GO:1901135">
    <property type="term" value="P:carbohydrate derivative metabolic process"/>
    <property type="evidence" value="ECO:0007669"/>
    <property type="project" value="InterPro"/>
</dbReference>
<reference evidence="6" key="1">
    <citation type="journal article" date="2021" name="PeerJ">
        <title>Extensive microbial diversity within the chicken gut microbiome revealed by metagenomics and culture.</title>
        <authorList>
            <person name="Gilroy R."/>
            <person name="Ravi A."/>
            <person name="Getino M."/>
            <person name="Pursley I."/>
            <person name="Horton D.L."/>
            <person name="Alikhan N.F."/>
            <person name="Baker D."/>
            <person name="Gharbi K."/>
            <person name="Hall N."/>
            <person name="Watson M."/>
            <person name="Adriaenssens E.M."/>
            <person name="Foster-Nyarko E."/>
            <person name="Jarju S."/>
            <person name="Secka A."/>
            <person name="Antonio M."/>
            <person name="Oren A."/>
            <person name="Chaudhuri R.R."/>
            <person name="La Ragione R."/>
            <person name="Hildebrand F."/>
            <person name="Pallen M.J."/>
        </authorList>
    </citation>
    <scope>NUCLEOTIDE SEQUENCE</scope>
    <source>
        <strain evidence="6">ChiGjej2B2-7701</strain>
    </source>
</reference>
<dbReference type="GO" id="GO:0003700">
    <property type="term" value="F:DNA-binding transcription factor activity"/>
    <property type="evidence" value="ECO:0007669"/>
    <property type="project" value="InterPro"/>
</dbReference>
<evidence type="ECO:0000256" key="3">
    <source>
        <dbReference type="ARBA" id="ARBA00023163"/>
    </source>
</evidence>
<name>A0A921IN86_9ACTN</name>
<dbReference type="EMBL" id="DYVF01000002">
    <property type="protein sequence ID" value="HJG29824.1"/>
    <property type="molecule type" value="Genomic_DNA"/>
</dbReference>
<keyword evidence="2" id="KW-0238">DNA-binding</keyword>
<feature type="domain" description="HTH rpiR-type" evidence="4">
    <location>
        <begin position="3"/>
        <end position="79"/>
    </location>
</feature>
<dbReference type="InterPro" id="IPR047640">
    <property type="entry name" value="RpiR-like"/>
</dbReference>
<accession>A0A921IN86</accession>
<dbReference type="InterPro" id="IPR009057">
    <property type="entry name" value="Homeodomain-like_sf"/>
</dbReference>
<feature type="domain" description="SIS" evidence="5">
    <location>
        <begin position="107"/>
        <end position="247"/>
    </location>
</feature>
<dbReference type="CDD" id="cd05013">
    <property type="entry name" value="SIS_RpiR"/>
    <property type="match status" value="1"/>
</dbReference>
<keyword evidence="3" id="KW-0804">Transcription</keyword>
<proteinExistence type="predicted"/>
<keyword evidence="1" id="KW-0805">Transcription regulation</keyword>
<sequence>MRDSFYEHVKSGEKHLNDLESQILRYIISLRGDLEQATSKGIAAHFFVAPNTIVRLAHKLGFTGFTDLKHSYLISLERNRYVIETIPLDLQIIQTKDLVREQAVEEVARAVERAERIVFFCSGLSKFPCLEMEEKLRVMGKNTDTLSERHVMRHHAEQLGQNDLVFSVSISGETEVSIEATSIAKSRGCTIVTMTGLSKNSLSKLANIPLFTVEKQIRYRDMDLDSRLMFHYVFEMIFERFFELVQQAQER</sequence>
<gene>
    <name evidence="6" type="ORF">K8U80_00310</name>
</gene>